<dbReference type="OrthoDB" id="9817268at2"/>
<dbReference type="Proteomes" id="UP000010366">
    <property type="component" value="Plasmid pCHA6605.01"/>
</dbReference>
<dbReference type="KEGG" id="cmp:Cha6605_6328"/>
<dbReference type="EMBL" id="CP003601">
    <property type="protein sequence ID" value="AFY97151.1"/>
    <property type="molecule type" value="Genomic_DNA"/>
</dbReference>
<evidence type="ECO:0000313" key="4">
    <source>
        <dbReference type="EMBL" id="AFY97151.1"/>
    </source>
</evidence>
<evidence type="ECO:0000256" key="1">
    <source>
        <dbReference type="SAM" id="Coils"/>
    </source>
</evidence>
<evidence type="ECO:0000313" key="5">
    <source>
        <dbReference type="Proteomes" id="UP000010366"/>
    </source>
</evidence>
<name>K9URQ4_CHAP6</name>
<evidence type="ECO:0000256" key="2">
    <source>
        <dbReference type="SAM" id="MobiDB-lite"/>
    </source>
</evidence>
<keyword evidence="1" id="KW-0175">Coiled coil</keyword>
<geneLocation type="plasmid" evidence="4 5">
    <name>pCHA6605.01</name>
</geneLocation>
<feature type="compositionally biased region" description="Acidic residues" evidence="2">
    <location>
        <begin position="431"/>
        <end position="441"/>
    </location>
</feature>
<proteinExistence type="predicted"/>
<keyword evidence="4" id="KW-0614">Plasmid</keyword>
<gene>
    <name evidence="4" type="ORF">Cha6605_6328</name>
</gene>
<evidence type="ECO:0000256" key="3">
    <source>
        <dbReference type="SAM" id="Phobius"/>
    </source>
</evidence>
<sequence length="441" mass="49009">MLETNKDDKTKEIQQIDDWAHKLGYNLGFWIGANLVGATAGLILGALSILKHSQNEAIQRETAAISERARLDKISMPDLDRLAQGEKLSDTNYRHAAIFIDRLEQLTGSLDRGRQLERDYIFYKSVTPNGAINYTVKDSKSERTLLDFDVDRDGKIAVQVTQGTDAERQLMKFVNLASERLSLDLNLLTDERERMSSLERDLASFEDSIQSIDSVDLERLATAPAVEQSQYIEDLEQTNDLLAKLQLQARAIGDLIRTAQNANAREQQRHPQTLHQIEVSHLANKLIGLEQRIDRIGSQLQNKPQTVDAIKTWQPAAVVETSIGEVAALRLKVAALERQLQAQNQQPAPKTPVKSRSTSPTTQQTPNLQSTITSQFAPPPPPYGSTFGEEEPEIPVNLHKLNSKPNGEISSTEPQSPANGRPITVLQPEAPDLEPAEGIEQ</sequence>
<feature type="region of interest" description="Disordered" evidence="2">
    <location>
        <begin position="341"/>
        <end position="441"/>
    </location>
</feature>
<protein>
    <submittedName>
        <fullName evidence="4">Uncharacterized protein</fullName>
    </submittedName>
</protein>
<dbReference type="HOGENOM" id="CLU_620663_0_0_3"/>
<feature type="coiled-coil region" evidence="1">
    <location>
        <begin position="188"/>
        <end position="248"/>
    </location>
</feature>
<accession>K9URQ4</accession>
<keyword evidence="5" id="KW-1185">Reference proteome</keyword>
<organism evidence="4 5">
    <name type="scientific">Chamaesiphon minutus (strain ATCC 27169 / PCC 6605)</name>
    <dbReference type="NCBI Taxonomy" id="1173020"/>
    <lineage>
        <taxon>Bacteria</taxon>
        <taxon>Bacillati</taxon>
        <taxon>Cyanobacteriota</taxon>
        <taxon>Cyanophyceae</taxon>
        <taxon>Gomontiellales</taxon>
        <taxon>Chamaesiphonaceae</taxon>
        <taxon>Chamaesiphon</taxon>
    </lineage>
</organism>
<dbReference type="RefSeq" id="WP_015329035.1">
    <property type="nucleotide sequence ID" value="NC_020053.1"/>
</dbReference>
<keyword evidence="3" id="KW-0812">Transmembrane</keyword>
<feature type="compositionally biased region" description="Low complexity" evidence="2">
    <location>
        <begin position="357"/>
        <end position="371"/>
    </location>
</feature>
<feature type="transmembrane region" description="Helical" evidence="3">
    <location>
        <begin position="27"/>
        <end position="50"/>
    </location>
</feature>
<reference evidence="4 5" key="1">
    <citation type="submission" date="2012-05" db="EMBL/GenBank/DDBJ databases">
        <title>Noncontiguous Finished plasmid 1 of genome of Chamaesiphon sp. PCC 6605.</title>
        <authorList>
            <consortium name="US DOE Joint Genome Institute"/>
            <person name="Gugger M."/>
            <person name="Coursin T."/>
            <person name="Rippka R."/>
            <person name="Tandeau De Marsac N."/>
            <person name="Huntemann M."/>
            <person name="Wei C.-L."/>
            <person name="Han J."/>
            <person name="Detter J.C."/>
            <person name="Han C."/>
            <person name="Tapia R."/>
            <person name="Chen A."/>
            <person name="Kyrpides N."/>
            <person name="Mavromatis K."/>
            <person name="Markowitz V."/>
            <person name="Szeto E."/>
            <person name="Ivanova N."/>
            <person name="Pagani I."/>
            <person name="Pati A."/>
            <person name="Goodwin L."/>
            <person name="Nordberg H.P."/>
            <person name="Cantor M.N."/>
            <person name="Hua S.X."/>
            <person name="Woyke T."/>
            <person name="Kerfeld C.A."/>
        </authorList>
    </citation>
    <scope>NUCLEOTIDE SEQUENCE [LARGE SCALE GENOMIC DNA]</scope>
    <source>
        <strain evidence="5">ATCC 27169 / PCC 6605</strain>
        <plasmid evidence="5">Plasmid pCHA6605.01</plasmid>
    </source>
</reference>
<dbReference type="AlphaFoldDB" id="K9URQ4"/>
<keyword evidence="3" id="KW-1133">Transmembrane helix</keyword>
<feature type="compositionally biased region" description="Polar residues" evidence="2">
    <location>
        <begin position="403"/>
        <end position="418"/>
    </location>
</feature>
<keyword evidence="3" id="KW-0472">Membrane</keyword>